<dbReference type="Proteomes" id="UP001172457">
    <property type="component" value="Chromosome 4"/>
</dbReference>
<name>A0AA38TBP2_9ASTR</name>
<sequence length="70" mass="7750">MGASKGLGMDLGTGGQDAKELPRVVPRVGDFGDEILVRLRVARERLTYDGPRSQQLNQSMGWFWGLACER</sequence>
<keyword evidence="2" id="KW-1185">Reference proteome</keyword>
<comment type="caution">
    <text evidence="1">The sequence shown here is derived from an EMBL/GenBank/DDBJ whole genome shotgun (WGS) entry which is preliminary data.</text>
</comment>
<dbReference type="EMBL" id="JARYMX010000004">
    <property type="protein sequence ID" value="KAJ9552221.1"/>
    <property type="molecule type" value="Genomic_DNA"/>
</dbReference>
<protein>
    <submittedName>
        <fullName evidence="1">Uncharacterized protein</fullName>
    </submittedName>
</protein>
<dbReference type="AlphaFoldDB" id="A0AA38TBP2"/>
<organism evidence="1 2">
    <name type="scientific">Centaurea solstitialis</name>
    <name type="common">yellow star-thistle</name>
    <dbReference type="NCBI Taxonomy" id="347529"/>
    <lineage>
        <taxon>Eukaryota</taxon>
        <taxon>Viridiplantae</taxon>
        <taxon>Streptophyta</taxon>
        <taxon>Embryophyta</taxon>
        <taxon>Tracheophyta</taxon>
        <taxon>Spermatophyta</taxon>
        <taxon>Magnoliopsida</taxon>
        <taxon>eudicotyledons</taxon>
        <taxon>Gunneridae</taxon>
        <taxon>Pentapetalae</taxon>
        <taxon>asterids</taxon>
        <taxon>campanulids</taxon>
        <taxon>Asterales</taxon>
        <taxon>Asteraceae</taxon>
        <taxon>Carduoideae</taxon>
        <taxon>Cardueae</taxon>
        <taxon>Centaureinae</taxon>
        <taxon>Centaurea</taxon>
    </lineage>
</organism>
<evidence type="ECO:0000313" key="2">
    <source>
        <dbReference type="Proteomes" id="UP001172457"/>
    </source>
</evidence>
<proteinExistence type="predicted"/>
<gene>
    <name evidence="1" type="ORF">OSB04_016266</name>
</gene>
<reference evidence="1" key="1">
    <citation type="submission" date="2023-03" db="EMBL/GenBank/DDBJ databases">
        <title>Chromosome-scale reference genome and RAD-based genetic map of yellow starthistle (Centaurea solstitialis) reveal putative structural variation and QTLs associated with invader traits.</title>
        <authorList>
            <person name="Reatini B."/>
            <person name="Cang F.A."/>
            <person name="Jiang Q."/>
            <person name="Mckibben M.T.W."/>
            <person name="Barker M.S."/>
            <person name="Rieseberg L.H."/>
            <person name="Dlugosch K.M."/>
        </authorList>
    </citation>
    <scope>NUCLEOTIDE SEQUENCE</scope>
    <source>
        <strain evidence="1">CAN-66</strain>
        <tissue evidence="1">Leaf</tissue>
    </source>
</reference>
<feature type="non-terminal residue" evidence="1">
    <location>
        <position position="1"/>
    </location>
</feature>
<accession>A0AA38TBP2</accession>
<evidence type="ECO:0000313" key="1">
    <source>
        <dbReference type="EMBL" id="KAJ9552221.1"/>
    </source>
</evidence>